<organism evidence="4 5">
    <name type="scientific">Rhodocytophaga rosea</name>
    <dbReference type="NCBI Taxonomy" id="2704465"/>
    <lineage>
        <taxon>Bacteria</taxon>
        <taxon>Pseudomonadati</taxon>
        <taxon>Bacteroidota</taxon>
        <taxon>Cytophagia</taxon>
        <taxon>Cytophagales</taxon>
        <taxon>Rhodocytophagaceae</taxon>
        <taxon>Rhodocytophaga</taxon>
    </lineage>
</organism>
<dbReference type="InterPro" id="IPR001736">
    <property type="entry name" value="PLipase_D/transphosphatidylase"/>
</dbReference>
<dbReference type="InterPro" id="IPR027417">
    <property type="entry name" value="P-loop_NTPase"/>
</dbReference>
<evidence type="ECO:0000313" key="4">
    <source>
        <dbReference type="EMBL" id="QHT68698.1"/>
    </source>
</evidence>
<dbReference type="Gene3D" id="3.40.50.300">
    <property type="entry name" value="P-loop containing nucleotide triphosphate hydrolases"/>
    <property type="match status" value="2"/>
</dbReference>
<feature type="domain" description="PLD phosphodiesterase" evidence="1">
    <location>
        <begin position="140"/>
        <end position="171"/>
    </location>
</feature>
<keyword evidence="4" id="KW-0378">Hydrolase</keyword>
<dbReference type="AlphaFoldDB" id="A0A6C0GL11"/>
<dbReference type="EMBL" id="CP048222">
    <property type="protein sequence ID" value="QHT68698.1"/>
    <property type="molecule type" value="Genomic_DNA"/>
</dbReference>
<dbReference type="SUPFAM" id="SSF52540">
    <property type="entry name" value="P-loop containing nucleoside triphosphate hydrolases"/>
    <property type="match status" value="1"/>
</dbReference>
<dbReference type="GO" id="GO:0004386">
    <property type="term" value="F:helicase activity"/>
    <property type="evidence" value="ECO:0007669"/>
    <property type="project" value="UniProtKB-KW"/>
</dbReference>
<keyword evidence="4" id="KW-0547">Nucleotide-binding</keyword>
<dbReference type="PROSITE" id="PS50035">
    <property type="entry name" value="PLD"/>
    <property type="match status" value="1"/>
</dbReference>
<sequence length="750" mass="86899">MGVNEMLKDADFKIVYSTGEDEPAEFFIDALLESNTFDLGLGYFSSSGIRALSIGFAYFISKGGTMRIIINDILSHDDKLAIEKGLYHSSDILIEKNIINDIIKLQKILSRHDEHFFNCLSWLIATERLQLIAIAPLNNNMGIAHQKFGVFKDTSNHKIAFSGSANFSSNALFNNLESISCYKSWTSEKSETERVNYYESLFEKIWSGKSQVVRIVPIEKVKTHILENFTIVSIEELLLQEENLSQELLNKEGFSDNYKRKVEKIRRKLISATEISIQIPKNIEIRDYQKVAYDKWVKNNFTGIFAMATGTGKTVTALNCVYEEYLKNYKQNQSSNYHLLILVPSQPLQQQWINELAKWQLKKIYPASGKSQWRKKLQELANDFNFGIVSSFGIVATYQTFTDNIFQTLLKCLPSDTILIADEAHNLGQEKVKRLLKAFPFERKIGLSATPKRAYDPMGTIDIELFFNDKEPYCFNFSLEKAIEEGMLCRYDYFPKRVELDTEELEEYINISKKIAQLMHISKTKASEVNSNIERLFLKRKRIVNKAKEKQLVLRKIINDIKERTTLKYCFTYAPGGDSNDQEYEQDNKRIIRQMQQIFDEEAPGISTHTYLGETKDREEILYGFEKGDIDVLLAIQCLDEGIDVPRAGIGIFTASTGNPRQYIQRRGRLLRLHKDKVRALIYDMIVIPKIFGEKDHEEFFQIERKLVRNELMRVGYFAKLSENFYDTLKELNDICRFYKLDLDTIIKDL</sequence>
<dbReference type="GO" id="GO:0006793">
    <property type="term" value="P:phosphorus metabolic process"/>
    <property type="evidence" value="ECO:0007669"/>
    <property type="project" value="UniProtKB-ARBA"/>
</dbReference>
<gene>
    <name evidence="4" type="ORF">GXP67_19645</name>
</gene>
<evidence type="ECO:0000259" key="2">
    <source>
        <dbReference type="PROSITE" id="PS51192"/>
    </source>
</evidence>
<dbReference type="InterPro" id="IPR001650">
    <property type="entry name" value="Helicase_C-like"/>
</dbReference>
<dbReference type="Pfam" id="PF00271">
    <property type="entry name" value="Helicase_C"/>
    <property type="match status" value="1"/>
</dbReference>
<dbReference type="GO" id="GO:0003677">
    <property type="term" value="F:DNA binding"/>
    <property type="evidence" value="ECO:0007669"/>
    <property type="project" value="InterPro"/>
</dbReference>
<dbReference type="KEGG" id="rhoz:GXP67_19645"/>
<dbReference type="InterPro" id="IPR014001">
    <property type="entry name" value="Helicase_ATP-bd"/>
</dbReference>
<keyword evidence="4" id="KW-0067">ATP-binding</keyword>
<dbReference type="RefSeq" id="WP_162444706.1">
    <property type="nucleotide sequence ID" value="NZ_CP048222.1"/>
</dbReference>
<evidence type="ECO:0000313" key="5">
    <source>
        <dbReference type="Proteomes" id="UP000480178"/>
    </source>
</evidence>
<feature type="domain" description="Helicase C-terminal" evidence="3">
    <location>
        <begin position="553"/>
        <end position="713"/>
    </location>
</feature>
<keyword evidence="4" id="KW-0347">Helicase</keyword>
<dbReference type="PROSITE" id="PS51192">
    <property type="entry name" value="HELICASE_ATP_BIND_1"/>
    <property type="match status" value="1"/>
</dbReference>
<evidence type="ECO:0000259" key="3">
    <source>
        <dbReference type="PROSITE" id="PS51194"/>
    </source>
</evidence>
<dbReference type="InterPro" id="IPR050742">
    <property type="entry name" value="Helicase_Restrict-Modif_Enz"/>
</dbReference>
<dbReference type="PROSITE" id="PS51194">
    <property type="entry name" value="HELICASE_CTER"/>
    <property type="match status" value="1"/>
</dbReference>
<accession>A0A6C0GL11</accession>
<dbReference type="GO" id="GO:0005524">
    <property type="term" value="F:ATP binding"/>
    <property type="evidence" value="ECO:0007669"/>
    <property type="project" value="InterPro"/>
</dbReference>
<dbReference type="GO" id="GO:0016787">
    <property type="term" value="F:hydrolase activity"/>
    <property type="evidence" value="ECO:0007669"/>
    <property type="project" value="InterPro"/>
</dbReference>
<dbReference type="PANTHER" id="PTHR47396">
    <property type="entry name" value="TYPE I RESTRICTION ENZYME ECOKI R PROTEIN"/>
    <property type="match status" value="1"/>
</dbReference>
<name>A0A6C0GL11_9BACT</name>
<dbReference type="Proteomes" id="UP000480178">
    <property type="component" value="Chromosome"/>
</dbReference>
<proteinExistence type="predicted"/>
<dbReference type="PANTHER" id="PTHR47396:SF1">
    <property type="entry name" value="ATP-DEPENDENT HELICASE IRC3-RELATED"/>
    <property type="match status" value="1"/>
</dbReference>
<dbReference type="SMART" id="SM00487">
    <property type="entry name" value="DEXDc"/>
    <property type="match status" value="1"/>
</dbReference>
<protein>
    <submittedName>
        <fullName evidence="4">DEAD/DEAH box helicase family protein</fullName>
    </submittedName>
</protein>
<dbReference type="SMART" id="SM00490">
    <property type="entry name" value="HELICc"/>
    <property type="match status" value="1"/>
</dbReference>
<dbReference type="Gene3D" id="3.30.870.10">
    <property type="entry name" value="Endonuclease Chain A"/>
    <property type="match status" value="1"/>
</dbReference>
<feature type="domain" description="Helicase ATP-binding" evidence="2">
    <location>
        <begin position="294"/>
        <end position="469"/>
    </location>
</feature>
<dbReference type="GO" id="GO:0005829">
    <property type="term" value="C:cytosol"/>
    <property type="evidence" value="ECO:0007669"/>
    <property type="project" value="TreeGrafter"/>
</dbReference>
<dbReference type="Pfam" id="PF04851">
    <property type="entry name" value="ResIII"/>
    <property type="match status" value="1"/>
</dbReference>
<dbReference type="InterPro" id="IPR006935">
    <property type="entry name" value="Helicase/UvrB_N"/>
</dbReference>
<evidence type="ECO:0000259" key="1">
    <source>
        <dbReference type="PROSITE" id="PS50035"/>
    </source>
</evidence>
<reference evidence="4 5" key="1">
    <citation type="submission" date="2020-01" db="EMBL/GenBank/DDBJ databases">
        <authorList>
            <person name="Kim M.K."/>
        </authorList>
    </citation>
    <scope>NUCLEOTIDE SEQUENCE [LARGE SCALE GENOMIC DNA]</scope>
    <source>
        <strain evidence="4 5">172606-1</strain>
    </source>
</reference>
<keyword evidence="5" id="KW-1185">Reference proteome</keyword>